<protein>
    <submittedName>
        <fullName evidence="1">Uncharacterized protein</fullName>
    </submittedName>
</protein>
<dbReference type="Proteomes" id="UP001172155">
    <property type="component" value="Unassembled WGS sequence"/>
</dbReference>
<sequence length="156" mass="17765">MSGSGGFYKYRCKYFLTHNCPHWVYVNGAPCAYCCAEGREADENETETRSHPAAHVPRMTTREICVPRVSEGTLQYTLMEFVESGQGNYWAVRYKMPPPQLHHHLQQQQQQQQQHQPMIMSTSMVTSDTPRSVMGVAGPGQHAYHHQMGQMMAVGY</sequence>
<evidence type="ECO:0000313" key="2">
    <source>
        <dbReference type="Proteomes" id="UP001172155"/>
    </source>
</evidence>
<organism evidence="1 2">
    <name type="scientific">Schizothecium vesticola</name>
    <dbReference type="NCBI Taxonomy" id="314040"/>
    <lineage>
        <taxon>Eukaryota</taxon>
        <taxon>Fungi</taxon>
        <taxon>Dikarya</taxon>
        <taxon>Ascomycota</taxon>
        <taxon>Pezizomycotina</taxon>
        <taxon>Sordariomycetes</taxon>
        <taxon>Sordariomycetidae</taxon>
        <taxon>Sordariales</taxon>
        <taxon>Schizotheciaceae</taxon>
        <taxon>Schizothecium</taxon>
    </lineage>
</organism>
<keyword evidence="2" id="KW-1185">Reference proteome</keyword>
<accession>A0AA40JZD5</accession>
<dbReference type="AlphaFoldDB" id="A0AA40JZD5"/>
<dbReference type="EMBL" id="JAUKUD010000006">
    <property type="protein sequence ID" value="KAK0740699.1"/>
    <property type="molecule type" value="Genomic_DNA"/>
</dbReference>
<reference evidence="1" key="1">
    <citation type="submission" date="2023-06" db="EMBL/GenBank/DDBJ databases">
        <title>Genome-scale phylogeny and comparative genomics of the fungal order Sordariales.</title>
        <authorList>
            <consortium name="Lawrence Berkeley National Laboratory"/>
            <person name="Hensen N."/>
            <person name="Bonometti L."/>
            <person name="Westerberg I."/>
            <person name="Brannstrom I.O."/>
            <person name="Guillou S."/>
            <person name="Cros-Aarteil S."/>
            <person name="Calhoun S."/>
            <person name="Haridas S."/>
            <person name="Kuo A."/>
            <person name="Mondo S."/>
            <person name="Pangilinan J."/>
            <person name="Riley R."/>
            <person name="LaButti K."/>
            <person name="Andreopoulos B."/>
            <person name="Lipzen A."/>
            <person name="Chen C."/>
            <person name="Yanf M."/>
            <person name="Daum C."/>
            <person name="Ng V."/>
            <person name="Clum A."/>
            <person name="Steindorff A."/>
            <person name="Ohm R."/>
            <person name="Martin F."/>
            <person name="Silar P."/>
            <person name="Natvig D."/>
            <person name="Lalanne C."/>
            <person name="Gautier V."/>
            <person name="Ament-velasquez S.L."/>
            <person name="Kruys A."/>
            <person name="Hutchinson M.I."/>
            <person name="Powell A.J."/>
            <person name="Barry K."/>
            <person name="Miller A.N."/>
            <person name="Grigoriev I.V."/>
            <person name="Debuchy R."/>
            <person name="Gladieux P."/>
            <person name="Thoren M.H."/>
            <person name="Johannesson H."/>
        </authorList>
    </citation>
    <scope>NUCLEOTIDE SEQUENCE</scope>
    <source>
        <strain evidence="1">SMH3187-1</strain>
    </source>
</reference>
<evidence type="ECO:0000313" key="1">
    <source>
        <dbReference type="EMBL" id="KAK0740699.1"/>
    </source>
</evidence>
<name>A0AA40JZD5_9PEZI</name>
<gene>
    <name evidence="1" type="ORF">B0T18DRAFT_214461</name>
</gene>
<proteinExistence type="predicted"/>
<comment type="caution">
    <text evidence="1">The sequence shown here is derived from an EMBL/GenBank/DDBJ whole genome shotgun (WGS) entry which is preliminary data.</text>
</comment>